<dbReference type="Pfam" id="PF00005">
    <property type="entry name" value="ABC_tran"/>
    <property type="match status" value="1"/>
</dbReference>
<dbReference type="InterPro" id="IPR003439">
    <property type="entry name" value="ABC_transporter-like_ATP-bd"/>
</dbReference>
<protein>
    <submittedName>
        <fullName evidence="14">ABC transporter ATP-binding protein</fullName>
    </submittedName>
</protein>
<keyword evidence="9 10" id="KW-0472">Membrane</keyword>
<dbReference type="SMART" id="SM00382">
    <property type="entry name" value="AAA"/>
    <property type="match status" value="1"/>
</dbReference>
<dbReference type="GO" id="GO:0015421">
    <property type="term" value="F:ABC-type oligopeptide transporter activity"/>
    <property type="evidence" value="ECO:0007669"/>
    <property type="project" value="TreeGrafter"/>
</dbReference>
<dbReference type="GO" id="GO:0005524">
    <property type="term" value="F:ATP binding"/>
    <property type="evidence" value="ECO:0007669"/>
    <property type="project" value="UniProtKB-KW"/>
</dbReference>
<feature type="domain" description="ABC transporter" evidence="12">
    <location>
        <begin position="315"/>
        <end position="549"/>
    </location>
</feature>
<evidence type="ECO:0000256" key="9">
    <source>
        <dbReference type="ARBA" id="ARBA00023136"/>
    </source>
</evidence>
<evidence type="ECO:0000259" key="13">
    <source>
        <dbReference type="PROSITE" id="PS50929"/>
    </source>
</evidence>
<feature type="transmembrane region" description="Helical" evidence="10">
    <location>
        <begin position="116"/>
        <end position="136"/>
    </location>
</feature>
<comment type="subcellular location">
    <subcellularLocation>
        <location evidence="1">Cell membrane</location>
        <topology evidence="1">Multi-pass membrane protein</topology>
    </subcellularLocation>
</comment>
<dbReference type="EMBL" id="CP049866">
    <property type="protein sequence ID" value="QIK77320.1"/>
    <property type="molecule type" value="Genomic_DNA"/>
</dbReference>
<evidence type="ECO:0000256" key="5">
    <source>
        <dbReference type="ARBA" id="ARBA00022692"/>
    </source>
</evidence>
<proteinExistence type="predicted"/>
<dbReference type="KEGG" id="npi:G7071_08600"/>
<dbReference type="Pfam" id="PF00664">
    <property type="entry name" value="ABC_membrane"/>
    <property type="match status" value="1"/>
</dbReference>
<reference evidence="14 15" key="1">
    <citation type="submission" date="2020-03" db="EMBL/GenBank/DDBJ databases">
        <title>Nocardioides sp. nov., isolated from fish.</title>
        <authorList>
            <person name="Hyun D.-W."/>
            <person name="Bae J.-W."/>
        </authorList>
    </citation>
    <scope>NUCLEOTIDE SEQUENCE [LARGE SCALE GENOMIC DNA]</scope>
    <source>
        <strain evidence="14 15">HDW12A</strain>
    </source>
</reference>
<evidence type="ECO:0000256" key="7">
    <source>
        <dbReference type="ARBA" id="ARBA00022840"/>
    </source>
</evidence>
<evidence type="ECO:0000256" key="3">
    <source>
        <dbReference type="ARBA" id="ARBA00022475"/>
    </source>
</evidence>
<dbReference type="GO" id="GO:0016887">
    <property type="term" value="F:ATP hydrolysis activity"/>
    <property type="evidence" value="ECO:0007669"/>
    <property type="project" value="InterPro"/>
</dbReference>
<feature type="signal peptide" evidence="11">
    <location>
        <begin position="1"/>
        <end position="18"/>
    </location>
</feature>
<evidence type="ECO:0000256" key="11">
    <source>
        <dbReference type="SAM" id="SignalP"/>
    </source>
</evidence>
<dbReference type="InterPro" id="IPR003593">
    <property type="entry name" value="AAA+_ATPase"/>
</dbReference>
<dbReference type="Gene3D" id="1.20.1560.10">
    <property type="entry name" value="ABC transporter type 1, transmembrane domain"/>
    <property type="match status" value="1"/>
</dbReference>
<dbReference type="Gene3D" id="3.40.50.300">
    <property type="entry name" value="P-loop containing nucleotide triphosphate hydrolases"/>
    <property type="match status" value="1"/>
</dbReference>
<keyword evidence="5 10" id="KW-0812">Transmembrane</keyword>
<dbReference type="InterPro" id="IPR039421">
    <property type="entry name" value="Type_1_exporter"/>
</dbReference>
<dbReference type="PROSITE" id="PS50893">
    <property type="entry name" value="ABC_TRANSPORTER_2"/>
    <property type="match status" value="1"/>
</dbReference>
<dbReference type="AlphaFoldDB" id="A0A6G7YKQ8"/>
<keyword evidence="15" id="KW-1185">Reference proteome</keyword>
<dbReference type="PROSITE" id="PS50929">
    <property type="entry name" value="ABC_TM1F"/>
    <property type="match status" value="1"/>
</dbReference>
<feature type="chain" id="PRO_5039146894" evidence="11">
    <location>
        <begin position="19"/>
        <end position="554"/>
    </location>
</feature>
<keyword evidence="11" id="KW-0732">Signal</keyword>
<evidence type="ECO:0000313" key="14">
    <source>
        <dbReference type="EMBL" id="QIK77320.1"/>
    </source>
</evidence>
<dbReference type="PANTHER" id="PTHR43394">
    <property type="entry name" value="ATP-DEPENDENT PERMEASE MDL1, MITOCHONDRIAL"/>
    <property type="match status" value="1"/>
</dbReference>
<dbReference type="SUPFAM" id="SSF90123">
    <property type="entry name" value="ABC transporter transmembrane region"/>
    <property type="match status" value="1"/>
</dbReference>
<dbReference type="InterPro" id="IPR027417">
    <property type="entry name" value="P-loop_NTPase"/>
</dbReference>
<dbReference type="SUPFAM" id="SSF52540">
    <property type="entry name" value="P-loop containing nucleoside triphosphate hydrolases"/>
    <property type="match status" value="1"/>
</dbReference>
<evidence type="ECO:0000256" key="6">
    <source>
        <dbReference type="ARBA" id="ARBA00022741"/>
    </source>
</evidence>
<keyword evidence="4" id="KW-0997">Cell inner membrane</keyword>
<dbReference type="FunFam" id="3.40.50.300:FF:001001">
    <property type="entry name" value="Multidrug ABC transporter ATP-binding protein"/>
    <property type="match status" value="1"/>
</dbReference>
<feature type="domain" description="ABC transmembrane type-1" evidence="13">
    <location>
        <begin position="5"/>
        <end position="285"/>
    </location>
</feature>
<keyword evidence="8 10" id="KW-1133">Transmembrane helix</keyword>
<keyword evidence="7 14" id="KW-0067">ATP-binding</keyword>
<organism evidence="14 15">
    <name type="scientific">Nocardioides piscis</name>
    <dbReference type="NCBI Taxonomy" id="2714938"/>
    <lineage>
        <taxon>Bacteria</taxon>
        <taxon>Bacillati</taxon>
        <taxon>Actinomycetota</taxon>
        <taxon>Actinomycetes</taxon>
        <taxon>Propionibacteriales</taxon>
        <taxon>Nocardioidaceae</taxon>
        <taxon>Nocardioides</taxon>
    </lineage>
</organism>
<dbReference type="PANTHER" id="PTHR43394:SF1">
    <property type="entry name" value="ATP-BINDING CASSETTE SUB-FAMILY B MEMBER 10, MITOCHONDRIAL"/>
    <property type="match status" value="1"/>
</dbReference>
<keyword evidence="2" id="KW-0813">Transport</keyword>
<sequence>MLWSALGLHVLAALSALAAPRLLGDLVQSVEEGTTVARVDTIAVWLAVFLLLQSVLTRFARYRSQVTGELVLAELREDFVANTLALPIGTVEAAGSGDLLTRTGSDIDRLGWSVRWALPEWTIAVVSAALTLVAAVSVGWWVALPCLLALPPLTLGLRWYLARAKDGYLKESASYSQITTTLSETVEGSRTVEALGLGEQRVRLCDDDCAASFAAERYTLGLRTVFFPSMELSYLLPVVATLLFGGWLYTRGSVSLAEVTTATLYVQMLIDPVDRIVSILDELQLGAASLARLLGVAQVPDDREATGRRPTSEKLDASAVRFSYVEGRDVLHGVDLDVGVGERIAMVGPSGAGKSTLGRLLAGIHPPRTGEVTVGDVGLVELPLGDLRGHVALVTQEHHVFVGTLRDNVALARPGASDPQVLGALAAVDADTWVSSLPAGLDTVVGSGGRSLTAAQAQQVALARLVLADPHTLVLDEATSLIDPRAARHLERSLAAVLHGRTVIAIAHRLFSAHDADRVAVVEDGRIIELGSHDDLVAAGGSYAALWESWHGSA</sequence>
<feature type="transmembrane region" description="Helical" evidence="10">
    <location>
        <begin position="42"/>
        <end position="60"/>
    </location>
</feature>
<dbReference type="InterPro" id="IPR036640">
    <property type="entry name" value="ABC1_TM_sf"/>
</dbReference>
<name>A0A6G7YKQ8_9ACTN</name>
<evidence type="ECO:0000259" key="12">
    <source>
        <dbReference type="PROSITE" id="PS50893"/>
    </source>
</evidence>
<evidence type="ECO:0000256" key="4">
    <source>
        <dbReference type="ARBA" id="ARBA00022519"/>
    </source>
</evidence>
<dbReference type="GO" id="GO:0005886">
    <property type="term" value="C:plasma membrane"/>
    <property type="evidence" value="ECO:0007669"/>
    <property type="project" value="UniProtKB-SubCell"/>
</dbReference>
<dbReference type="InterPro" id="IPR011527">
    <property type="entry name" value="ABC1_TM_dom"/>
</dbReference>
<accession>A0A6G7YKQ8</accession>
<dbReference type="Proteomes" id="UP000502035">
    <property type="component" value="Chromosome"/>
</dbReference>
<keyword evidence="3" id="KW-1003">Cell membrane</keyword>
<evidence type="ECO:0000256" key="10">
    <source>
        <dbReference type="SAM" id="Phobius"/>
    </source>
</evidence>
<gene>
    <name evidence="14" type="ORF">G7071_08600</name>
</gene>
<keyword evidence="6" id="KW-0547">Nucleotide-binding</keyword>
<evidence type="ECO:0000313" key="15">
    <source>
        <dbReference type="Proteomes" id="UP000502035"/>
    </source>
</evidence>
<evidence type="ECO:0000256" key="2">
    <source>
        <dbReference type="ARBA" id="ARBA00022448"/>
    </source>
</evidence>
<evidence type="ECO:0000256" key="1">
    <source>
        <dbReference type="ARBA" id="ARBA00004651"/>
    </source>
</evidence>
<dbReference type="CDD" id="cd07346">
    <property type="entry name" value="ABC_6TM_exporters"/>
    <property type="match status" value="1"/>
</dbReference>
<evidence type="ECO:0000256" key="8">
    <source>
        <dbReference type="ARBA" id="ARBA00022989"/>
    </source>
</evidence>